<dbReference type="CDD" id="cd02440">
    <property type="entry name" value="AdoMet_MTases"/>
    <property type="match status" value="1"/>
</dbReference>
<dbReference type="Gene3D" id="3.40.50.150">
    <property type="entry name" value="Vaccinia Virus protein VP39"/>
    <property type="match status" value="1"/>
</dbReference>
<organism evidence="2 3">
    <name type="scientific">Croceicoccus pelagius</name>
    <dbReference type="NCBI Taxonomy" id="1703341"/>
    <lineage>
        <taxon>Bacteria</taxon>
        <taxon>Pseudomonadati</taxon>
        <taxon>Pseudomonadota</taxon>
        <taxon>Alphaproteobacteria</taxon>
        <taxon>Sphingomonadales</taxon>
        <taxon>Erythrobacteraceae</taxon>
        <taxon>Croceicoccus</taxon>
    </lineage>
</organism>
<dbReference type="InterPro" id="IPR013216">
    <property type="entry name" value="Methyltransf_11"/>
</dbReference>
<sequence>MAPALSGTGTPQAWDAKAYGTIASFVPALGQAVLDLLGPKEGERILDLGCGDGVLTARIAESGAEVLGYDADSGLLDGARARGLSVRQGDGQALDYDGEFDAVFSNAALHWMPDHPAVYAGVHRALKPGGRFACECGGFGNIAAIRTAIRAVAETRGQDPVDRQNYPSVTRATRELEAAGFRVDAIALVPRPTPLADGMASWLNTFRHGFFDRQDGEAMIAETVRLLAPQLQDPDGNWTADYVRLRFLAFKD</sequence>
<evidence type="ECO:0000259" key="1">
    <source>
        <dbReference type="Pfam" id="PF08241"/>
    </source>
</evidence>
<feature type="domain" description="Methyltransferase type 11" evidence="1">
    <location>
        <begin position="46"/>
        <end position="134"/>
    </location>
</feature>
<dbReference type="PANTHER" id="PTHR43861">
    <property type="entry name" value="TRANS-ACONITATE 2-METHYLTRANSFERASE-RELATED"/>
    <property type="match status" value="1"/>
</dbReference>
<keyword evidence="3" id="KW-1185">Reference proteome</keyword>
<reference evidence="2 3" key="1">
    <citation type="journal article" date="2014" name="Int. J. Syst. Evol. Microbiol.">
        <title>Complete genome sequence of Corynebacterium casei LMG S-19264T (=DSM 44701T), isolated from a smear-ripened cheese.</title>
        <authorList>
            <consortium name="US DOE Joint Genome Institute (JGI-PGF)"/>
            <person name="Walter F."/>
            <person name="Albersmeier A."/>
            <person name="Kalinowski J."/>
            <person name="Ruckert C."/>
        </authorList>
    </citation>
    <scope>NUCLEOTIDE SEQUENCE [LARGE SCALE GENOMIC DNA]</scope>
    <source>
        <strain evidence="2 3">CGMCC 1.15358</strain>
    </source>
</reference>
<dbReference type="Pfam" id="PF08241">
    <property type="entry name" value="Methyltransf_11"/>
    <property type="match status" value="1"/>
</dbReference>
<keyword evidence="2" id="KW-0489">Methyltransferase</keyword>
<comment type="caution">
    <text evidence="2">The sequence shown here is derived from an EMBL/GenBank/DDBJ whole genome shotgun (WGS) entry which is preliminary data.</text>
</comment>
<dbReference type="InterPro" id="IPR029063">
    <property type="entry name" value="SAM-dependent_MTases_sf"/>
</dbReference>
<dbReference type="RefSeq" id="WP_066765812.1">
    <property type="nucleotide sequence ID" value="NZ_BMIO01000001.1"/>
</dbReference>
<evidence type="ECO:0000313" key="2">
    <source>
        <dbReference type="EMBL" id="GGD31041.1"/>
    </source>
</evidence>
<dbReference type="PANTHER" id="PTHR43861:SF1">
    <property type="entry name" value="TRANS-ACONITATE 2-METHYLTRANSFERASE"/>
    <property type="match status" value="1"/>
</dbReference>
<dbReference type="EMBL" id="BMIO01000001">
    <property type="protein sequence ID" value="GGD31041.1"/>
    <property type="molecule type" value="Genomic_DNA"/>
</dbReference>
<dbReference type="GO" id="GO:0008757">
    <property type="term" value="F:S-adenosylmethionine-dependent methyltransferase activity"/>
    <property type="evidence" value="ECO:0007669"/>
    <property type="project" value="InterPro"/>
</dbReference>
<dbReference type="Proteomes" id="UP000598997">
    <property type="component" value="Unassembled WGS sequence"/>
</dbReference>
<dbReference type="OrthoDB" id="9777638at2"/>
<gene>
    <name evidence="2" type="ORF">GCM10010989_01440</name>
</gene>
<protein>
    <submittedName>
        <fullName evidence="2">Methyltransferase type 11</fullName>
    </submittedName>
</protein>
<keyword evidence="2" id="KW-0808">Transferase</keyword>
<proteinExistence type="predicted"/>
<accession>A0A916Y4X7</accession>
<dbReference type="GO" id="GO:0032259">
    <property type="term" value="P:methylation"/>
    <property type="evidence" value="ECO:0007669"/>
    <property type="project" value="UniProtKB-KW"/>
</dbReference>
<evidence type="ECO:0000313" key="3">
    <source>
        <dbReference type="Proteomes" id="UP000598997"/>
    </source>
</evidence>
<dbReference type="AlphaFoldDB" id="A0A916Y4X7"/>
<name>A0A916Y4X7_9SPHN</name>
<dbReference type="SUPFAM" id="SSF53335">
    <property type="entry name" value="S-adenosyl-L-methionine-dependent methyltransferases"/>
    <property type="match status" value="1"/>
</dbReference>